<dbReference type="EMBL" id="SOQZ01000002">
    <property type="protein sequence ID" value="TDY12533.1"/>
    <property type="molecule type" value="Genomic_DNA"/>
</dbReference>
<keyword evidence="2" id="KW-1185">Reference proteome</keyword>
<evidence type="ECO:0008006" key="3">
    <source>
        <dbReference type="Google" id="ProtNLM"/>
    </source>
</evidence>
<comment type="caution">
    <text evidence="1">The sequence shown here is derived from an EMBL/GenBank/DDBJ whole genome shotgun (WGS) entry which is preliminary data.</text>
</comment>
<accession>A0ABY2G663</accession>
<dbReference type="RefSeq" id="WP_129760256.1">
    <property type="nucleotide sequence ID" value="NZ_SOQZ01000002.1"/>
</dbReference>
<evidence type="ECO:0000313" key="1">
    <source>
        <dbReference type="EMBL" id="TDY12533.1"/>
    </source>
</evidence>
<name>A0ABY2G663_9FLAO</name>
<evidence type="ECO:0000313" key="2">
    <source>
        <dbReference type="Proteomes" id="UP000294930"/>
    </source>
</evidence>
<sequence>MKKYMFLLVLFSWCVSCNGQNSEEKKELSNLKEHVNNDKPKGSWKVDKEFDEHGNLIKYDSIYSWSSSSHLNNLSSLDRDSIIESFKSKFHSSFSKFNDDNFGAIFSQDSLFNQRFFNDTFFDSNFGMDLMELDKLREQMIARQKEFLKNYYPQIISPEK</sequence>
<protein>
    <recommendedName>
        <fullName evidence="3">YARHG domain-containing protein</fullName>
    </recommendedName>
</protein>
<proteinExistence type="predicted"/>
<organism evidence="1 2">
    <name type="scientific">Meridianimaribacter flavus</name>
    <dbReference type="NCBI Taxonomy" id="571115"/>
    <lineage>
        <taxon>Bacteria</taxon>
        <taxon>Pseudomonadati</taxon>
        <taxon>Bacteroidota</taxon>
        <taxon>Flavobacteriia</taxon>
        <taxon>Flavobacteriales</taxon>
        <taxon>Flavobacteriaceae</taxon>
        <taxon>Meridianimaribacter</taxon>
    </lineage>
</organism>
<gene>
    <name evidence="1" type="ORF">A8975_1297</name>
</gene>
<dbReference type="Proteomes" id="UP000294930">
    <property type="component" value="Unassembled WGS sequence"/>
</dbReference>
<reference evidence="1 2" key="1">
    <citation type="submission" date="2019-03" db="EMBL/GenBank/DDBJ databases">
        <title>Genomic Encyclopedia of Type Strains, Phase III (KMG-III): the genomes of soil and plant-associated and newly described type strains.</title>
        <authorList>
            <person name="Whitman W."/>
        </authorList>
    </citation>
    <scope>NUCLEOTIDE SEQUENCE [LARGE SCALE GENOMIC DNA]</scope>
    <source>
        <strain evidence="1 2">CGMCC 1.10957</strain>
    </source>
</reference>